<gene>
    <name evidence="4" type="ORF">KQI86_14570</name>
</gene>
<dbReference type="RefSeq" id="WP_216440080.1">
    <property type="nucleotide sequence ID" value="NZ_JAHLQF010000003.1"/>
</dbReference>
<sequence>MTKEENEIKKKNTVKKEVKLYESAFQLFSDKGVNDTSIDDIVKNAGVAKGTFYLYFKNKYDIIDKIILKKSAHILKEALNHTLNILNGNDESFSEGLIIFTDYIIEYFKLNKKLLKIIHKNLSWGLYRKAIANANQYEEMKEIMELSKDIMIKENIDEKEFEIKLFMIIELTSSICYSSIILEEPYSIDIMKPYLFGMLEKMVS</sequence>
<dbReference type="PROSITE" id="PS50977">
    <property type="entry name" value="HTH_TETR_2"/>
    <property type="match status" value="1"/>
</dbReference>
<protein>
    <submittedName>
        <fullName evidence="4">TetR/AcrR family transcriptional regulator</fullName>
    </submittedName>
</protein>
<evidence type="ECO:0000313" key="5">
    <source>
        <dbReference type="Proteomes" id="UP000726170"/>
    </source>
</evidence>
<accession>A0ABS6EK06</accession>
<evidence type="ECO:0000259" key="3">
    <source>
        <dbReference type="PROSITE" id="PS50977"/>
    </source>
</evidence>
<comment type="caution">
    <text evidence="4">The sequence shown here is derived from an EMBL/GenBank/DDBJ whole genome shotgun (WGS) entry which is preliminary data.</text>
</comment>
<keyword evidence="5" id="KW-1185">Reference proteome</keyword>
<keyword evidence="1 2" id="KW-0238">DNA-binding</keyword>
<dbReference type="InterPro" id="IPR023772">
    <property type="entry name" value="DNA-bd_HTH_TetR-type_CS"/>
</dbReference>
<dbReference type="Pfam" id="PF00440">
    <property type="entry name" value="TetR_N"/>
    <property type="match status" value="1"/>
</dbReference>
<dbReference type="PROSITE" id="PS01081">
    <property type="entry name" value="HTH_TETR_1"/>
    <property type="match status" value="1"/>
</dbReference>
<feature type="domain" description="HTH tetR-type" evidence="3">
    <location>
        <begin position="14"/>
        <end position="74"/>
    </location>
</feature>
<name>A0ABS6EK06_9CLOT</name>
<feature type="DNA-binding region" description="H-T-H motif" evidence="2">
    <location>
        <begin position="37"/>
        <end position="56"/>
    </location>
</feature>
<dbReference type="InterPro" id="IPR050624">
    <property type="entry name" value="HTH-type_Tx_Regulator"/>
</dbReference>
<reference evidence="4 5" key="1">
    <citation type="submission" date="2021-06" db="EMBL/GenBank/DDBJ databases">
        <authorList>
            <person name="Sun Q."/>
            <person name="Li D."/>
        </authorList>
    </citation>
    <scope>NUCLEOTIDE SEQUENCE [LARGE SCALE GENOMIC DNA]</scope>
    <source>
        <strain evidence="4 5">MSJ-11</strain>
    </source>
</reference>
<dbReference type="PANTHER" id="PTHR43479">
    <property type="entry name" value="ACREF/ENVCD OPERON REPRESSOR-RELATED"/>
    <property type="match status" value="1"/>
</dbReference>
<evidence type="ECO:0000256" key="2">
    <source>
        <dbReference type="PROSITE-ProRule" id="PRU00335"/>
    </source>
</evidence>
<organism evidence="4 5">
    <name type="scientific">Clostridium mobile</name>
    <dbReference type="NCBI Taxonomy" id="2841512"/>
    <lineage>
        <taxon>Bacteria</taxon>
        <taxon>Bacillati</taxon>
        <taxon>Bacillota</taxon>
        <taxon>Clostridia</taxon>
        <taxon>Eubacteriales</taxon>
        <taxon>Clostridiaceae</taxon>
        <taxon>Clostridium</taxon>
    </lineage>
</organism>
<evidence type="ECO:0000256" key="1">
    <source>
        <dbReference type="ARBA" id="ARBA00023125"/>
    </source>
</evidence>
<dbReference type="InterPro" id="IPR001647">
    <property type="entry name" value="HTH_TetR"/>
</dbReference>
<evidence type="ECO:0000313" key="4">
    <source>
        <dbReference type="EMBL" id="MBU5485543.1"/>
    </source>
</evidence>
<dbReference type="EMBL" id="JAHLQF010000003">
    <property type="protein sequence ID" value="MBU5485543.1"/>
    <property type="molecule type" value="Genomic_DNA"/>
</dbReference>
<proteinExistence type="predicted"/>
<dbReference type="PANTHER" id="PTHR43479:SF11">
    <property type="entry name" value="ACREF_ENVCD OPERON REPRESSOR-RELATED"/>
    <property type="match status" value="1"/>
</dbReference>
<dbReference type="Proteomes" id="UP000726170">
    <property type="component" value="Unassembled WGS sequence"/>
</dbReference>